<comment type="caution">
    <text evidence="2">The sequence shown here is derived from an EMBL/GenBank/DDBJ whole genome shotgun (WGS) entry which is preliminary data.</text>
</comment>
<sequence>MPSPPADLPVPTCEWLPRPKKPDQSYGLPPVETIAKIRIDGLSHVLHSSDNFDDWYWEAVGILRKYNLEVLIEIETPRPQMTSPLTPGARRWVKASVLVAKWLRGTISAGLMEQLRSFSQPMSLADDCMNLIWGYMDFHQVSVDFDRFNRFENLKFSDFTRGSQYVEAFGQSYLRLQRRALAPVPYHAALRLLYQIGIQYPFLRDAAIAEMERERMCANAFSLRQFWRIVEFLVQQLRNYEAVGPSPSSGGI</sequence>
<keyword evidence="3" id="KW-1185">Reference proteome</keyword>
<feature type="region of interest" description="Disordered" evidence="1">
    <location>
        <begin position="1"/>
        <end position="27"/>
    </location>
</feature>
<evidence type="ECO:0000256" key="1">
    <source>
        <dbReference type="SAM" id="MobiDB-lite"/>
    </source>
</evidence>
<evidence type="ECO:0000313" key="2">
    <source>
        <dbReference type="EMBL" id="KAJ5531895.1"/>
    </source>
</evidence>
<dbReference type="AlphaFoldDB" id="A0AAD6CN35"/>
<name>A0AAD6CN35_9EURO</name>
<accession>A0AAD6CN35</accession>
<gene>
    <name evidence="2" type="ORF">N7494_008447</name>
</gene>
<protein>
    <submittedName>
        <fullName evidence="2">Uncharacterized protein</fullName>
    </submittedName>
</protein>
<reference evidence="2 3" key="1">
    <citation type="journal article" date="2023" name="IMA Fungus">
        <title>Comparative genomic study of the Penicillium genus elucidates a diverse pangenome and 15 lateral gene transfer events.</title>
        <authorList>
            <person name="Petersen C."/>
            <person name="Sorensen T."/>
            <person name="Nielsen M.R."/>
            <person name="Sondergaard T.E."/>
            <person name="Sorensen J.L."/>
            <person name="Fitzpatrick D.A."/>
            <person name="Frisvad J.C."/>
            <person name="Nielsen K.L."/>
        </authorList>
    </citation>
    <scope>NUCLEOTIDE SEQUENCE [LARGE SCALE GENOMIC DNA]</scope>
    <source>
        <strain evidence="2 3">IBT 35679</strain>
    </source>
</reference>
<evidence type="ECO:0000313" key="3">
    <source>
        <dbReference type="Proteomes" id="UP001220324"/>
    </source>
</evidence>
<dbReference type="Proteomes" id="UP001220324">
    <property type="component" value="Unassembled WGS sequence"/>
</dbReference>
<proteinExistence type="predicted"/>
<organism evidence="2 3">
    <name type="scientific">Penicillium frequentans</name>
    <dbReference type="NCBI Taxonomy" id="3151616"/>
    <lineage>
        <taxon>Eukaryota</taxon>
        <taxon>Fungi</taxon>
        <taxon>Dikarya</taxon>
        <taxon>Ascomycota</taxon>
        <taxon>Pezizomycotina</taxon>
        <taxon>Eurotiomycetes</taxon>
        <taxon>Eurotiomycetidae</taxon>
        <taxon>Eurotiales</taxon>
        <taxon>Aspergillaceae</taxon>
        <taxon>Penicillium</taxon>
    </lineage>
</organism>
<dbReference type="EMBL" id="JAQIZZ010000007">
    <property type="protein sequence ID" value="KAJ5531895.1"/>
    <property type="molecule type" value="Genomic_DNA"/>
</dbReference>